<dbReference type="EMBL" id="MUYU01000012">
    <property type="protein sequence ID" value="OOS24304.1"/>
    <property type="molecule type" value="Genomic_DNA"/>
</dbReference>
<dbReference type="InterPro" id="IPR010323">
    <property type="entry name" value="DUF924"/>
</dbReference>
<gene>
    <name evidence="1" type="ORF">B0680_05655</name>
</gene>
<proteinExistence type="predicted"/>
<name>A0A1T0CPR0_9GAMM</name>
<dbReference type="Gene3D" id="1.25.40.10">
    <property type="entry name" value="Tetratricopeptide repeat domain"/>
    <property type="match status" value="1"/>
</dbReference>
<dbReference type="Proteomes" id="UP000189800">
    <property type="component" value="Unassembled WGS sequence"/>
</dbReference>
<keyword evidence="2" id="KW-1185">Reference proteome</keyword>
<evidence type="ECO:0000313" key="1">
    <source>
        <dbReference type="EMBL" id="OOS24304.1"/>
    </source>
</evidence>
<dbReference type="AlphaFoldDB" id="A0A1T0CPR0"/>
<dbReference type="Gene3D" id="1.20.58.320">
    <property type="entry name" value="TPR-like"/>
    <property type="match status" value="1"/>
</dbReference>
<dbReference type="InterPro" id="IPR011990">
    <property type="entry name" value="TPR-like_helical_dom_sf"/>
</dbReference>
<organism evidence="1 2">
    <name type="scientific">Moraxella pluranimalium</name>
    <dbReference type="NCBI Taxonomy" id="470453"/>
    <lineage>
        <taxon>Bacteria</taxon>
        <taxon>Pseudomonadati</taxon>
        <taxon>Pseudomonadota</taxon>
        <taxon>Gammaproteobacteria</taxon>
        <taxon>Moraxellales</taxon>
        <taxon>Moraxellaceae</taxon>
        <taxon>Moraxella</taxon>
    </lineage>
</organism>
<dbReference type="SUPFAM" id="SSF48452">
    <property type="entry name" value="TPR-like"/>
    <property type="match status" value="1"/>
</dbReference>
<sequence length="187" mass="21148">MTMTRQTDSTAQAVLDFWFDDETKPFWFAKSDEFDGLIRAKFGEVLVQASRGELEHWQDTADGAVALIIVLDQFSRNVYRDTPSAFAQDEMALTIAQNLVVSSAFETLDAAKQHFALMPYMHSESRAVHEQAAVLFERYTGAEIVEIEHQHKAIIDRFGRYPHRNAILGRVSTAAELAFLTEPNSSF</sequence>
<protein>
    <recommendedName>
        <fullName evidence="3">DUF924 domain-containing protein</fullName>
    </recommendedName>
</protein>
<comment type="caution">
    <text evidence="1">The sequence shown here is derived from an EMBL/GenBank/DDBJ whole genome shotgun (WGS) entry which is preliminary data.</text>
</comment>
<evidence type="ECO:0000313" key="2">
    <source>
        <dbReference type="Proteomes" id="UP000189800"/>
    </source>
</evidence>
<accession>A0A1T0CPR0</accession>
<evidence type="ECO:0008006" key="3">
    <source>
        <dbReference type="Google" id="ProtNLM"/>
    </source>
</evidence>
<dbReference type="Pfam" id="PF06041">
    <property type="entry name" value="DUF924"/>
    <property type="match status" value="1"/>
</dbReference>
<reference evidence="1 2" key="1">
    <citation type="submission" date="2017-02" db="EMBL/GenBank/DDBJ databases">
        <title>Draft genome sequence of Moraxella pluranimalium CCUG 54913T type strain.</title>
        <authorList>
            <person name="Salva-Serra F."/>
            <person name="Engstrom-Jakobsson H."/>
            <person name="Thorell K."/>
            <person name="Jaen-Luchoro D."/>
            <person name="Gonzales-Siles L."/>
            <person name="Karlsson R."/>
            <person name="Yazdan S."/>
            <person name="Boulund F."/>
            <person name="Johnning A."/>
            <person name="Engstrand L."/>
            <person name="Kristiansson E."/>
            <person name="Moore E."/>
        </authorList>
    </citation>
    <scope>NUCLEOTIDE SEQUENCE [LARGE SCALE GENOMIC DNA]</scope>
    <source>
        <strain evidence="1 2">CCUG 54913</strain>
    </source>
</reference>